<dbReference type="EMBL" id="BMAT01002063">
    <property type="protein sequence ID" value="GFR98257.1"/>
    <property type="molecule type" value="Genomic_DNA"/>
</dbReference>
<proteinExistence type="predicted"/>
<dbReference type="Proteomes" id="UP000762676">
    <property type="component" value="Unassembled WGS sequence"/>
</dbReference>
<dbReference type="AlphaFoldDB" id="A0AAV4HJC4"/>
<reference evidence="1 2" key="1">
    <citation type="journal article" date="2021" name="Elife">
        <title>Chloroplast acquisition without the gene transfer in kleptoplastic sea slugs, Plakobranchus ocellatus.</title>
        <authorList>
            <person name="Maeda T."/>
            <person name="Takahashi S."/>
            <person name="Yoshida T."/>
            <person name="Shimamura S."/>
            <person name="Takaki Y."/>
            <person name="Nagai Y."/>
            <person name="Toyoda A."/>
            <person name="Suzuki Y."/>
            <person name="Arimoto A."/>
            <person name="Ishii H."/>
            <person name="Satoh N."/>
            <person name="Nishiyama T."/>
            <person name="Hasebe M."/>
            <person name="Maruyama T."/>
            <person name="Minagawa J."/>
            <person name="Obokata J."/>
            <person name="Shigenobu S."/>
        </authorList>
    </citation>
    <scope>NUCLEOTIDE SEQUENCE [LARGE SCALE GENOMIC DNA]</scope>
</reference>
<accession>A0AAV4HJC4</accession>
<sequence length="234" mass="25438">MAHVNASFLRMRGAAIVALGDLIIDDFKHMSPEATDLDALIDFLKVVDVILQVAHAWTKNTEAEMVDEMPSQKVSDVLLKTEKFIDVVLRNGKLLSNWSMTFTHVDLYLVHVQLHNLPGLVLRVGSGFVNVENYTLLHSTADGHEALKDNTTLNSTATLENGAAIIAVVVLDVPQTEVKSETETGSAVMIESPVLSLSSAAGPYTINLQHSFTIPASCSPELTNVTVSLAYQRK</sequence>
<evidence type="ECO:0000313" key="1">
    <source>
        <dbReference type="EMBL" id="GFR98257.1"/>
    </source>
</evidence>
<evidence type="ECO:0000313" key="2">
    <source>
        <dbReference type="Proteomes" id="UP000762676"/>
    </source>
</evidence>
<name>A0AAV4HJC4_9GAST</name>
<protein>
    <submittedName>
        <fullName evidence="1">Uncharacterized protein</fullName>
    </submittedName>
</protein>
<gene>
    <name evidence="1" type="ORF">ElyMa_001014000</name>
</gene>
<organism evidence="1 2">
    <name type="scientific">Elysia marginata</name>
    <dbReference type="NCBI Taxonomy" id="1093978"/>
    <lineage>
        <taxon>Eukaryota</taxon>
        <taxon>Metazoa</taxon>
        <taxon>Spiralia</taxon>
        <taxon>Lophotrochozoa</taxon>
        <taxon>Mollusca</taxon>
        <taxon>Gastropoda</taxon>
        <taxon>Heterobranchia</taxon>
        <taxon>Euthyneura</taxon>
        <taxon>Panpulmonata</taxon>
        <taxon>Sacoglossa</taxon>
        <taxon>Placobranchoidea</taxon>
        <taxon>Plakobranchidae</taxon>
        <taxon>Elysia</taxon>
    </lineage>
</organism>
<comment type="caution">
    <text evidence="1">The sequence shown here is derived from an EMBL/GenBank/DDBJ whole genome shotgun (WGS) entry which is preliminary data.</text>
</comment>
<keyword evidence="2" id="KW-1185">Reference proteome</keyword>